<feature type="domain" description="EamA" evidence="2">
    <location>
        <begin position="3"/>
        <end position="126"/>
    </location>
</feature>
<protein>
    <submittedName>
        <fullName evidence="3">Riboflavin transporter</fullName>
    </submittedName>
</protein>
<evidence type="ECO:0000313" key="3">
    <source>
        <dbReference type="EMBL" id="SLN20366.1"/>
    </source>
</evidence>
<feature type="transmembrane region" description="Helical" evidence="1">
    <location>
        <begin position="132"/>
        <end position="152"/>
    </location>
</feature>
<organism evidence="3 4">
    <name type="scientific">Pacificibacter marinus</name>
    <dbReference type="NCBI Taxonomy" id="658057"/>
    <lineage>
        <taxon>Bacteria</taxon>
        <taxon>Pseudomonadati</taxon>
        <taxon>Pseudomonadota</taxon>
        <taxon>Alphaproteobacteria</taxon>
        <taxon>Rhodobacterales</taxon>
        <taxon>Roseobacteraceae</taxon>
        <taxon>Pacificibacter</taxon>
    </lineage>
</organism>
<dbReference type="STRING" id="658057.SAMN04488032_10127"/>
<proteinExistence type="predicted"/>
<feature type="transmembrane region" description="Helical" evidence="1">
    <location>
        <begin position="222"/>
        <end position="242"/>
    </location>
</feature>
<dbReference type="GO" id="GO:0016020">
    <property type="term" value="C:membrane"/>
    <property type="evidence" value="ECO:0007669"/>
    <property type="project" value="InterPro"/>
</dbReference>
<evidence type="ECO:0000256" key="1">
    <source>
        <dbReference type="SAM" id="Phobius"/>
    </source>
</evidence>
<dbReference type="PANTHER" id="PTHR22911:SF103">
    <property type="entry name" value="BLR2811 PROTEIN"/>
    <property type="match status" value="1"/>
</dbReference>
<gene>
    <name evidence="3" type="primary">ribN_2</name>
    <name evidence="3" type="ORF">PAM7971_00623</name>
</gene>
<keyword evidence="4" id="KW-1185">Reference proteome</keyword>
<feature type="transmembrane region" description="Helical" evidence="1">
    <location>
        <begin position="164"/>
        <end position="186"/>
    </location>
</feature>
<dbReference type="Gene3D" id="1.10.3730.20">
    <property type="match status" value="2"/>
</dbReference>
<dbReference type="EMBL" id="FWFW01000001">
    <property type="protein sequence ID" value="SLN20366.1"/>
    <property type="molecule type" value="Genomic_DNA"/>
</dbReference>
<feature type="transmembrane region" description="Helical" evidence="1">
    <location>
        <begin position="109"/>
        <end position="126"/>
    </location>
</feature>
<feature type="domain" description="EamA" evidence="2">
    <location>
        <begin position="138"/>
        <end position="260"/>
    </location>
</feature>
<evidence type="ECO:0000259" key="2">
    <source>
        <dbReference type="Pfam" id="PF00892"/>
    </source>
</evidence>
<evidence type="ECO:0000313" key="4">
    <source>
        <dbReference type="Proteomes" id="UP000193307"/>
    </source>
</evidence>
<feature type="transmembrane region" description="Helical" evidence="1">
    <location>
        <begin position="192"/>
        <end position="210"/>
    </location>
</feature>
<feature type="transmembrane region" description="Helical" evidence="1">
    <location>
        <begin position="81"/>
        <end position="102"/>
    </location>
</feature>
<dbReference type="Pfam" id="PF00892">
    <property type="entry name" value="EamA"/>
    <property type="match status" value="2"/>
</dbReference>
<keyword evidence="1" id="KW-0812">Transmembrane</keyword>
<keyword evidence="1" id="KW-1133">Transmembrane helix</keyword>
<accession>A0A1Y5RQL7</accession>
<name>A0A1Y5RQL7_9RHOB</name>
<keyword evidence="1" id="KW-0472">Membrane</keyword>
<dbReference type="InterPro" id="IPR000620">
    <property type="entry name" value="EamA_dom"/>
</dbReference>
<feature type="transmembrane region" description="Helical" evidence="1">
    <location>
        <begin position="248"/>
        <end position="265"/>
    </location>
</feature>
<dbReference type="InterPro" id="IPR037185">
    <property type="entry name" value="EmrE-like"/>
</dbReference>
<sequence>MMSVSFFSLMDAMAKQLGTQVNVSQVLWARYFGQLVIVLIICGKRTLPLLRTPHLGLQVFRATMQLGAATCFFIALKHQGLAEATTVADLAPVFITLAAALVLGEKIGVRRILGVLAALVGALIIIRPGSDVFALSSLWPLGTAACIAAFSITTRHIGKTESPLTALLYSALICSAIMSLIAPMAWTQPNTSGTVMMIGVGVIGTLGQLMMIKAYARAPASIVAPFTYAGLITATLWGVLFFDQWPDMWTCIGALVIVTAGLYVWHREVRARPRRT</sequence>
<dbReference type="Proteomes" id="UP000193307">
    <property type="component" value="Unassembled WGS sequence"/>
</dbReference>
<reference evidence="3 4" key="1">
    <citation type="submission" date="2017-03" db="EMBL/GenBank/DDBJ databases">
        <authorList>
            <person name="Afonso C.L."/>
            <person name="Miller P.J."/>
            <person name="Scott M.A."/>
            <person name="Spackman E."/>
            <person name="Goraichik I."/>
            <person name="Dimitrov K.M."/>
            <person name="Suarez D.L."/>
            <person name="Swayne D.E."/>
        </authorList>
    </citation>
    <scope>NUCLEOTIDE SEQUENCE [LARGE SCALE GENOMIC DNA]</scope>
    <source>
        <strain evidence="3 4">CECT 7971</strain>
    </source>
</reference>
<dbReference type="PANTHER" id="PTHR22911">
    <property type="entry name" value="ACYL-MALONYL CONDENSING ENZYME-RELATED"/>
    <property type="match status" value="1"/>
</dbReference>
<dbReference type="AlphaFoldDB" id="A0A1Y5RQL7"/>
<dbReference type="SUPFAM" id="SSF103481">
    <property type="entry name" value="Multidrug resistance efflux transporter EmrE"/>
    <property type="match status" value="2"/>
</dbReference>